<accession>A0A1I9SAL6</accession>
<reference evidence="2" key="1">
    <citation type="submission" date="2016-08" db="EMBL/GenBank/DDBJ databases">
        <authorList>
            <person name="Seilhamer J.J."/>
        </authorList>
    </citation>
    <scope>NUCLEOTIDE SEQUENCE [LARGE SCALE GENOMIC DNA]</scope>
</reference>
<gene>
    <name evidence="1" type="ORF">SEA_WEASELS2_244</name>
</gene>
<sequence>MSDYYEQMMHYHYAHIQKHDTEQIAVEYFRNEIMRDPGLTMAQAVRKLKKFDDDCANLKKHGYYSDYLQILVDYMNLVRPKKSLLDIYPETLQRCTRSIND</sequence>
<proteinExistence type="predicted"/>
<organism evidence="1 2">
    <name type="scientific">Rhodococcus phage Weasels2</name>
    <dbReference type="NCBI Taxonomy" id="1897437"/>
    <lineage>
        <taxon>Viruses</taxon>
        <taxon>Duplodnaviria</taxon>
        <taxon>Heunggongvirae</taxon>
        <taxon>Uroviricota</taxon>
        <taxon>Caudoviricetes</taxon>
        <taxon>Weaselvirus</taxon>
        <taxon>Weaselvirus weasel</taxon>
    </lineage>
</organism>
<evidence type="ECO:0000313" key="1">
    <source>
        <dbReference type="EMBL" id="AOZ63822.1"/>
    </source>
</evidence>
<dbReference type="Proteomes" id="UP000224902">
    <property type="component" value="Segment"/>
</dbReference>
<dbReference type="EMBL" id="KX774321">
    <property type="protein sequence ID" value="AOZ63822.1"/>
    <property type="molecule type" value="Genomic_DNA"/>
</dbReference>
<evidence type="ECO:0000313" key="2">
    <source>
        <dbReference type="Proteomes" id="UP000224902"/>
    </source>
</evidence>
<keyword evidence="2" id="KW-1185">Reference proteome</keyword>
<protein>
    <submittedName>
        <fullName evidence="1">Uncharacterized protein</fullName>
    </submittedName>
</protein>
<name>A0A1I9SAL6_9CAUD</name>